<evidence type="ECO:0000313" key="2">
    <source>
        <dbReference type="Proteomes" id="UP000326924"/>
    </source>
</evidence>
<dbReference type="PROSITE" id="PS51257">
    <property type="entry name" value="PROKAR_LIPOPROTEIN"/>
    <property type="match status" value="1"/>
</dbReference>
<accession>A0A5J5EDN4</accession>
<evidence type="ECO:0000313" key="1">
    <source>
        <dbReference type="EMBL" id="KAA8893393.1"/>
    </source>
</evidence>
<gene>
    <name evidence="1" type="ORF">FN846DRAFT_979191</name>
</gene>
<keyword evidence="2" id="KW-1185">Reference proteome</keyword>
<dbReference type="Proteomes" id="UP000326924">
    <property type="component" value="Unassembled WGS sequence"/>
</dbReference>
<protein>
    <submittedName>
        <fullName evidence="1">Uncharacterized protein</fullName>
    </submittedName>
</protein>
<name>A0A5J5EDN4_9PEZI</name>
<reference evidence="1 2" key="1">
    <citation type="submission" date="2019-09" db="EMBL/GenBank/DDBJ databases">
        <title>Draft genome of the ectomycorrhizal ascomycete Sphaerosporella brunnea.</title>
        <authorList>
            <consortium name="DOE Joint Genome Institute"/>
            <person name="Benucci G.M."/>
            <person name="Marozzi G."/>
            <person name="Antonielli L."/>
            <person name="Sanchez S."/>
            <person name="Marco P."/>
            <person name="Wang X."/>
            <person name="Falini L.B."/>
            <person name="Barry K."/>
            <person name="Haridas S."/>
            <person name="Lipzen A."/>
            <person name="Labutti K."/>
            <person name="Grigoriev I.V."/>
            <person name="Murat C."/>
            <person name="Martin F."/>
            <person name="Albertini E."/>
            <person name="Donnini D."/>
            <person name="Bonito G."/>
        </authorList>
    </citation>
    <scope>NUCLEOTIDE SEQUENCE [LARGE SCALE GENOMIC DNA]</scope>
    <source>
        <strain evidence="1 2">Sb_GMNB300</strain>
    </source>
</reference>
<dbReference type="AlphaFoldDB" id="A0A5J5EDN4"/>
<sequence length="106" mass="11527">MSFFREDVRIFFLLSFTASRNRFLSAFAALWMAACARSSASDAFFVSCSSLRATICVRLVRLRRIASASWVALISLAASAPACACASPPFSAVLSLHFRLGVIPSR</sequence>
<comment type="caution">
    <text evidence="1">The sequence shown here is derived from an EMBL/GenBank/DDBJ whole genome shotgun (WGS) entry which is preliminary data.</text>
</comment>
<proteinExistence type="predicted"/>
<dbReference type="EMBL" id="VXIS01000450">
    <property type="protein sequence ID" value="KAA8893393.1"/>
    <property type="molecule type" value="Genomic_DNA"/>
</dbReference>
<dbReference type="InParanoid" id="A0A5J5EDN4"/>
<organism evidence="1 2">
    <name type="scientific">Sphaerosporella brunnea</name>
    <dbReference type="NCBI Taxonomy" id="1250544"/>
    <lineage>
        <taxon>Eukaryota</taxon>
        <taxon>Fungi</taxon>
        <taxon>Dikarya</taxon>
        <taxon>Ascomycota</taxon>
        <taxon>Pezizomycotina</taxon>
        <taxon>Pezizomycetes</taxon>
        <taxon>Pezizales</taxon>
        <taxon>Pyronemataceae</taxon>
        <taxon>Sphaerosporella</taxon>
    </lineage>
</organism>